<organism evidence="3 4">
    <name type="scientific">Lichenicola cladoniae</name>
    <dbReference type="NCBI Taxonomy" id="1484109"/>
    <lineage>
        <taxon>Bacteria</taxon>
        <taxon>Pseudomonadati</taxon>
        <taxon>Pseudomonadota</taxon>
        <taxon>Alphaproteobacteria</taxon>
        <taxon>Acetobacterales</taxon>
        <taxon>Acetobacteraceae</taxon>
        <taxon>Lichenicola</taxon>
    </lineage>
</organism>
<dbReference type="GO" id="GO:0016787">
    <property type="term" value="F:hydrolase activity"/>
    <property type="evidence" value="ECO:0007669"/>
    <property type="project" value="UniProtKB-KW"/>
</dbReference>
<dbReference type="PANTHER" id="PTHR48081">
    <property type="entry name" value="AB HYDROLASE SUPERFAMILY PROTEIN C4A8.06C"/>
    <property type="match status" value="1"/>
</dbReference>
<dbReference type="Gene3D" id="3.40.50.1820">
    <property type="entry name" value="alpha/beta hydrolase"/>
    <property type="match status" value="1"/>
</dbReference>
<protein>
    <submittedName>
        <fullName evidence="3">Alpha/beta hydrolase</fullName>
    </submittedName>
</protein>
<dbReference type="InterPro" id="IPR013094">
    <property type="entry name" value="AB_hydrolase_3"/>
</dbReference>
<keyword evidence="1 3" id="KW-0378">Hydrolase</keyword>
<keyword evidence="4" id="KW-1185">Reference proteome</keyword>
<dbReference type="InterPro" id="IPR029058">
    <property type="entry name" value="AB_hydrolase_fold"/>
</dbReference>
<dbReference type="Proteomes" id="UP000500767">
    <property type="component" value="Chromosome"/>
</dbReference>
<dbReference type="AlphaFoldDB" id="A0A6M8HTD9"/>
<evidence type="ECO:0000313" key="3">
    <source>
        <dbReference type="EMBL" id="QKE91602.1"/>
    </source>
</evidence>
<dbReference type="RefSeq" id="WP_171832870.1">
    <property type="nucleotide sequence ID" value="NZ_CP053708.1"/>
</dbReference>
<dbReference type="EMBL" id="CP053708">
    <property type="protein sequence ID" value="QKE91602.1"/>
    <property type="molecule type" value="Genomic_DNA"/>
</dbReference>
<dbReference type="KEGG" id="lck:HN018_17580"/>
<accession>A0A6M8HTD9</accession>
<evidence type="ECO:0000313" key="4">
    <source>
        <dbReference type="Proteomes" id="UP000500767"/>
    </source>
</evidence>
<dbReference type="PANTHER" id="PTHR48081:SF8">
    <property type="entry name" value="ALPHA_BETA HYDROLASE FOLD-3 DOMAIN-CONTAINING PROTEIN-RELATED"/>
    <property type="match status" value="1"/>
</dbReference>
<feature type="domain" description="Alpha/beta hydrolase fold-3" evidence="2">
    <location>
        <begin position="79"/>
        <end position="288"/>
    </location>
</feature>
<sequence>MTTRHLIDPELLVGLEMFPARSFSLETLPMIRREMLEMGDVLPPHDASLAALVVHRIGAIEVRVFTPHGGEEDTLHPALLHLHGGGYVVGAARSQDAAHASLAAELGCVIASVEYRLAPETPHPGPVEDAYAGLKFLFEEARSLGVDRTRIAVGGESAGGGLAAALALLARDRDEVPIVFQHLIYPMLDDRTGTLGEPHPFAGEFVWTPEFNRFGWASLLGHEPGLPTTSPYAAPARAADLSRLPPAFISVGALDLFIDEDVEYARRLVRAGVPTELHVFPGAFHGFDMVPTSRTSAVARNRSRAALRRALHPR</sequence>
<evidence type="ECO:0000256" key="1">
    <source>
        <dbReference type="ARBA" id="ARBA00022801"/>
    </source>
</evidence>
<dbReference type="Pfam" id="PF07859">
    <property type="entry name" value="Abhydrolase_3"/>
    <property type="match status" value="1"/>
</dbReference>
<dbReference type="InterPro" id="IPR050300">
    <property type="entry name" value="GDXG_lipolytic_enzyme"/>
</dbReference>
<gene>
    <name evidence="3" type="ORF">HN018_17580</name>
</gene>
<evidence type="ECO:0000259" key="2">
    <source>
        <dbReference type="Pfam" id="PF07859"/>
    </source>
</evidence>
<dbReference type="SUPFAM" id="SSF53474">
    <property type="entry name" value="alpha/beta-Hydrolases"/>
    <property type="match status" value="1"/>
</dbReference>
<proteinExistence type="predicted"/>
<name>A0A6M8HTD9_9PROT</name>
<reference evidence="3 4" key="1">
    <citation type="journal article" date="2014" name="World J. Microbiol. Biotechnol.">
        <title>Biodiversity and physiological characteristics of Antarctic and Arctic lichens-associated bacteria.</title>
        <authorList>
            <person name="Lee Y.M."/>
            <person name="Kim E.H."/>
            <person name="Lee H.K."/>
            <person name="Hong S.G."/>
        </authorList>
    </citation>
    <scope>NUCLEOTIDE SEQUENCE [LARGE SCALE GENOMIC DNA]</scope>
    <source>
        <strain evidence="3 4">PAMC 26569</strain>
    </source>
</reference>